<dbReference type="Proteomes" id="UP000826616">
    <property type="component" value="Plasmid pAT1"/>
</dbReference>
<evidence type="ECO:0000313" key="2">
    <source>
        <dbReference type="EMBL" id="QYY44750.1"/>
    </source>
</evidence>
<dbReference type="RefSeq" id="WP_175493664.1">
    <property type="nucleotide sequence ID" value="NZ_CP080765.1"/>
</dbReference>
<gene>
    <name evidence="2" type="ORF">K3F53_19090</name>
    <name evidence="3" type="ORF">SAMN04489735_104530</name>
</gene>
<evidence type="ECO:0000313" key="3">
    <source>
        <dbReference type="EMBL" id="SDH70682.1"/>
    </source>
</evidence>
<feature type="region of interest" description="Disordered" evidence="1">
    <location>
        <begin position="27"/>
        <end position="49"/>
    </location>
</feature>
<proteinExistence type="predicted"/>
<evidence type="ECO:0000256" key="1">
    <source>
        <dbReference type="SAM" id="MobiDB-lite"/>
    </source>
</evidence>
<dbReference type="EMBL" id="FNDE01000045">
    <property type="protein sequence ID" value="SDH70682.1"/>
    <property type="molecule type" value="Genomic_DNA"/>
</dbReference>
<sequence length="49" mass="5856">MDQITYQRSVIAEEMYESEREKIITLSLKNARRPKKKDANKQSDKEKRA</sequence>
<keyword evidence="5" id="KW-1185">Reference proteome</keyword>
<evidence type="ECO:0000313" key="5">
    <source>
        <dbReference type="Proteomes" id="UP000826616"/>
    </source>
</evidence>
<name>A0A1G8ELJ5_ANETH</name>
<feature type="compositionally biased region" description="Basic and acidic residues" evidence="1">
    <location>
        <begin position="37"/>
        <end position="49"/>
    </location>
</feature>
<accession>A0A1G8ELJ5</accession>
<dbReference type="AlphaFoldDB" id="A0A1G8ELJ5"/>
<dbReference type="GeneID" id="97143488"/>
<geneLocation type="plasmid" evidence="2 5">
    <name>pAT1</name>
</geneLocation>
<evidence type="ECO:0000313" key="4">
    <source>
        <dbReference type="Proteomes" id="UP000198956"/>
    </source>
</evidence>
<dbReference type="EMBL" id="CP080765">
    <property type="protein sequence ID" value="QYY44750.1"/>
    <property type="molecule type" value="Genomic_DNA"/>
</dbReference>
<organism evidence="3 4">
    <name type="scientific">Aneurinibacillus thermoaerophilus</name>
    <dbReference type="NCBI Taxonomy" id="143495"/>
    <lineage>
        <taxon>Bacteria</taxon>
        <taxon>Bacillati</taxon>
        <taxon>Bacillota</taxon>
        <taxon>Bacilli</taxon>
        <taxon>Bacillales</taxon>
        <taxon>Paenibacillaceae</taxon>
        <taxon>Aneurinibacillus group</taxon>
        <taxon>Aneurinibacillus</taxon>
    </lineage>
</organism>
<keyword evidence="2" id="KW-0614">Plasmid</keyword>
<reference evidence="2 5" key="2">
    <citation type="submission" date="2021-08" db="EMBL/GenBank/DDBJ databases">
        <title>Complete genome sequence of the strain Aneurinibacillus thermoaerophilus CCM 8960.</title>
        <authorList>
            <person name="Musilova J."/>
            <person name="Kourilova X."/>
            <person name="Pernicova I."/>
            <person name="Bezdicek M."/>
            <person name="Lengerova M."/>
            <person name="Obruca S."/>
            <person name="Sedlar K."/>
        </authorList>
    </citation>
    <scope>NUCLEOTIDE SEQUENCE [LARGE SCALE GENOMIC DNA]</scope>
    <source>
        <strain evidence="2 5">CCM 8960</strain>
        <plasmid evidence="2 5">pAT1</plasmid>
    </source>
</reference>
<protein>
    <submittedName>
        <fullName evidence="3">Uncharacterized protein</fullName>
    </submittedName>
</protein>
<dbReference type="Proteomes" id="UP000198956">
    <property type="component" value="Unassembled WGS sequence"/>
</dbReference>
<reference evidence="3 4" key="1">
    <citation type="submission" date="2016-10" db="EMBL/GenBank/DDBJ databases">
        <authorList>
            <person name="de Groot N.N."/>
        </authorList>
    </citation>
    <scope>NUCLEOTIDE SEQUENCE [LARGE SCALE GENOMIC DNA]</scope>
    <source>
        <strain evidence="3 4">L 420-91</strain>
    </source>
</reference>